<organism evidence="2 3">
    <name type="scientific">Fructilactobacillus fructivorans</name>
    <dbReference type="NCBI Taxonomy" id="1614"/>
    <lineage>
        <taxon>Bacteria</taxon>
        <taxon>Bacillati</taxon>
        <taxon>Bacillota</taxon>
        <taxon>Bacilli</taxon>
        <taxon>Lactobacillales</taxon>
        <taxon>Lactobacillaceae</taxon>
        <taxon>Fructilactobacillus</taxon>
    </lineage>
</organism>
<evidence type="ECO:0000256" key="1">
    <source>
        <dbReference type="SAM" id="Phobius"/>
    </source>
</evidence>
<gene>
    <name evidence="2" type="ORF">LF543_01280</name>
</gene>
<dbReference type="InterPro" id="IPR017195">
    <property type="entry name" value="ABC_thiamin-permease_prd"/>
</dbReference>
<dbReference type="Pfam" id="PF09819">
    <property type="entry name" value="ABC_cobalt"/>
    <property type="match status" value="1"/>
</dbReference>
<protein>
    <submittedName>
        <fullName evidence="2">ABC transporter permease</fullName>
    </submittedName>
</protein>
<dbReference type="EMBL" id="CP045562">
    <property type="protein sequence ID" value="QFX92290.1"/>
    <property type="molecule type" value="Genomic_DNA"/>
</dbReference>
<dbReference type="Proteomes" id="UP000327194">
    <property type="component" value="Chromosome"/>
</dbReference>
<sequence>MKVLREWHLKDIILVTLIGAFCGVIFWGTSFLYNLLAAALTPFGLQPFANEATFGLYTLAGPLAAFIIRLPFSATLGEFLGAFVEMILGSQWGVADLLSGLIQGLSSELGFAVLGYKHYDWLGIISTTITTTVITFAWDMIKSGYANYHIGFLLLLFLTRLVSVFLFSGILTYLISRLLEKSQVLSR</sequence>
<feature type="transmembrane region" description="Helical" evidence="1">
    <location>
        <begin position="121"/>
        <end position="138"/>
    </location>
</feature>
<feature type="transmembrane region" description="Helical" evidence="1">
    <location>
        <begin position="54"/>
        <end position="72"/>
    </location>
</feature>
<evidence type="ECO:0000313" key="2">
    <source>
        <dbReference type="EMBL" id="QFX92290.1"/>
    </source>
</evidence>
<dbReference type="KEGG" id="lfv:LF543_01280"/>
<feature type="transmembrane region" description="Helical" evidence="1">
    <location>
        <begin position="150"/>
        <end position="175"/>
    </location>
</feature>
<dbReference type="PIRSF" id="PIRSF037394">
    <property type="entry name" value="ABC_thiamine-permease_YkoE_prd"/>
    <property type="match status" value="1"/>
</dbReference>
<dbReference type="AlphaFoldDB" id="A0AAE6NZR3"/>
<keyword evidence="1" id="KW-0472">Membrane</keyword>
<reference evidence="2 3" key="1">
    <citation type="submission" date="2019-10" db="EMBL/GenBank/DDBJ databases">
        <title>Genome sequencing of Lactobacillus fructivorans.</title>
        <authorList>
            <person name="Kim K."/>
        </authorList>
    </citation>
    <scope>NUCLEOTIDE SEQUENCE [LARGE SCALE GENOMIC DNA]</scope>
    <source>
        <strain evidence="2 3">LF543</strain>
    </source>
</reference>
<keyword evidence="1" id="KW-0812">Transmembrane</keyword>
<feature type="transmembrane region" description="Helical" evidence="1">
    <location>
        <begin position="12"/>
        <end position="34"/>
    </location>
</feature>
<dbReference type="RefSeq" id="WP_010022548.1">
    <property type="nucleotide sequence ID" value="NZ_AZDS01000005.1"/>
</dbReference>
<keyword evidence="1" id="KW-1133">Transmembrane helix</keyword>
<proteinExistence type="predicted"/>
<evidence type="ECO:0000313" key="3">
    <source>
        <dbReference type="Proteomes" id="UP000327194"/>
    </source>
</evidence>
<accession>A0AAE6NZR3</accession>
<name>A0AAE6NZR3_9LACO</name>